<evidence type="ECO:0000313" key="1">
    <source>
        <dbReference type="EMBL" id="OHV33683.1"/>
    </source>
</evidence>
<gene>
    <name evidence="1" type="ORF">CC117_04670</name>
</gene>
<proteinExistence type="predicted"/>
<protein>
    <submittedName>
        <fullName evidence="1">FXSXX-COOH protein</fullName>
    </submittedName>
</protein>
<dbReference type="EMBL" id="MBLM01000130">
    <property type="protein sequence ID" value="OHV33683.1"/>
    <property type="molecule type" value="Genomic_DNA"/>
</dbReference>
<accession>A0A1S1QFV2</accession>
<dbReference type="Proteomes" id="UP000179627">
    <property type="component" value="Unassembled WGS sequence"/>
</dbReference>
<evidence type="ECO:0000313" key="2">
    <source>
        <dbReference type="Proteomes" id="UP000179627"/>
    </source>
</evidence>
<keyword evidence="2" id="KW-1185">Reference proteome</keyword>
<sequence length="65" mass="6952">MNESPSEIVTDLVDLTEVDFEQLSSIPSHQTGETSPDSALAHALQRILREAKNPASAIAGFQSSI</sequence>
<dbReference type="InterPro" id="IPR026334">
    <property type="entry name" value="FxSxx-COOH"/>
</dbReference>
<reference evidence="2" key="1">
    <citation type="submission" date="2016-07" db="EMBL/GenBank/DDBJ databases">
        <title>Sequence Frankia sp. strain CcI1.17.</title>
        <authorList>
            <person name="Ghodhbane-Gtari F."/>
            <person name="Swanson E."/>
            <person name="Gueddou A."/>
            <person name="Morris K."/>
            <person name="Hezbri K."/>
            <person name="Ktari A."/>
            <person name="Nouioui I."/>
            <person name="Abebe-Akele F."/>
            <person name="Simpson S."/>
            <person name="Thomas K."/>
            <person name="Gtari M."/>
            <person name="Tisa L.S."/>
            <person name="Hurst S."/>
        </authorList>
    </citation>
    <scope>NUCLEOTIDE SEQUENCE [LARGE SCALE GENOMIC DNA]</scope>
    <source>
        <strain evidence="2">Cc1.17</strain>
    </source>
</reference>
<dbReference type="RefSeq" id="WP_071086663.1">
    <property type="nucleotide sequence ID" value="NZ_MBLM01000130.1"/>
</dbReference>
<dbReference type="OrthoDB" id="9873566at2"/>
<comment type="caution">
    <text evidence="1">The sequence shown here is derived from an EMBL/GenBank/DDBJ whole genome shotgun (WGS) entry which is preliminary data.</text>
</comment>
<dbReference type="NCBIfam" id="TIGR04268">
    <property type="entry name" value="FxSxx-COOH"/>
    <property type="match status" value="1"/>
</dbReference>
<name>A0A1S1QFV2_9ACTN</name>
<dbReference type="AlphaFoldDB" id="A0A1S1QFV2"/>
<organism evidence="1 2">
    <name type="scientific">Parafrankia colletiae</name>
    <dbReference type="NCBI Taxonomy" id="573497"/>
    <lineage>
        <taxon>Bacteria</taxon>
        <taxon>Bacillati</taxon>
        <taxon>Actinomycetota</taxon>
        <taxon>Actinomycetes</taxon>
        <taxon>Frankiales</taxon>
        <taxon>Frankiaceae</taxon>
        <taxon>Parafrankia</taxon>
    </lineage>
</organism>